<evidence type="ECO:0000313" key="3">
    <source>
        <dbReference type="Proteomes" id="UP000275078"/>
    </source>
</evidence>
<gene>
    <name evidence="2" type="ORF">BJ508DRAFT_300961</name>
</gene>
<proteinExistence type="predicted"/>
<keyword evidence="3" id="KW-1185">Reference proteome</keyword>
<protein>
    <submittedName>
        <fullName evidence="2">Uncharacterized protein</fullName>
    </submittedName>
</protein>
<accession>A0A3N4ITY3</accession>
<feature type="transmembrane region" description="Helical" evidence="1">
    <location>
        <begin position="120"/>
        <end position="139"/>
    </location>
</feature>
<keyword evidence="1" id="KW-1133">Transmembrane helix</keyword>
<evidence type="ECO:0000313" key="2">
    <source>
        <dbReference type="EMBL" id="RPA87721.1"/>
    </source>
</evidence>
<keyword evidence="1" id="KW-0812">Transmembrane</keyword>
<feature type="transmembrane region" description="Helical" evidence="1">
    <location>
        <begin position="72"/>
        <end position="94"/>
    </location>
</feature>
<sequence length="158" mass="17746">MEAQDVFAPKPSAHKLNVKDVKPAATTQVQFAAKKSNWNADKFIGSSNMNALKKLSLIAFLLKVAYDYSNGVYFDSFFGALWVGLVALYLYLFVSNGMNFGESSTNRIQVYGPLTDEAKTFLLISAPLYTIALAIAAIMKRVEVEPVIEREYYRYNNY</sequence>
<dbReference type="Proteomes" id="UP000275078">
    <property type="component" value="Unassembled WGS sequence"/>
</dbReference>
<organism evidence="2 3">
    <name type="scientific">Ascobolus immersus RN42</name>
    <dbReference type="NCBI Taxonomy" id="1160509"/>
    <lineage>
        <taxon>Eukaryota</taxon>
        <taxon>Fungi</taxon>
        <taxon>Dikarya</taxon>
        <taxon>Ascomycota</taxon>
        <taxon>Pezizomycotina</taxon>
        <taxon>Pezizomycetes</taxon>
        <taxon>Pezizales</taxon>
        <taxon>Ascobolaceae</taxon>
        <taxon>Ascobolus</taxon>
    </lineage>
</organism>
<dbReference type="EMBL" id="ML119646">
    <property type="protein sequence ID" value="RPA87721.1"/>
    <property type="molecule type" value="Genomic_DNA"/>
</dbReference>
<name>A0A3N4ITY3_ASCIM</name>
<dbReference type="AlphaFoldDB" id="A0A3N4ITY3"/>
<keyword evidence="1" id="KW-0472">Membrane</keyword>
<reference evidence="2 3" key="1">
    <citation type="journal article" date="2018" name="Nat. Ecol. Evol.">
        <title>Pezizomycetes genomes reveal the molecular basis of ectomycorrhizal truffle lifestyle.</title>
        <authorList>
            <person name="Murat C."/>
            <person name="Payen T."/>
            <person name="Noel B."/>
            <person name="Kuo A."/>
            <person name="Morin E."/>
            <person name="Chen J."/>
            <person name="Kohler A."/>
            <person name="Krizsan K."/>
            <person name="Balestrini R."/>
            <person name="Da Silva C."/>
            <person name="Montanini B."/>
            <person name="Hainaut M."/>
            <person name="Levati E."/>
            <person name="Barry K.W."/>
            <person name="Belfiori B."/>
            <person name="Cichocki N."/>
            <person name="Clum A."/>
            <person name="Dockter R.B."/>
            <person name="Fauchery L."/>
            <person name="Guy J."/>
            <person name="Iotti M."/>
            <person name="Le Tacon F."/>
            <person name="Lindquist E.A."/>
            <person name="Lipzen A."/>
            <person name="Malagnac F."/>
            <person name="Mello A."/>
            <person name="Molinier V."/>
            <person name="Miyauchi S."/>
            <person name="Poulain J."/>
            <person name="Riccioni C."/>
            <person name="Rubini A."/>
            <person name="Sitrit Y."/>
            <person name="Splivallo R."/>
            <person name="Traeger S."/>
            <person name="Wang M."/>
            <person name="Zifcakova L."/>
            <person name="Wipf D."/>
            <person name="Zambonelli A."/>
            <person name="Paolocci F."/>
            <person name="Nowrousian M."/>
            <person name="Ottonello S."/>
            <person name="Baldrian P."/>
            <person name="Spatafora J.W."/>
            <person name="Henrissat B."/>
            <person name="Nagy L.G."/>
            <person name="Aury J.M."/>
            <person name="Wincker P."/>
            <person name="Grigoriev I.V."/>
            <person name="Bonfante P."/>
            <person name="Martin F.M."/>
        </authorList>
    </citation>
    <scope>NUCLEOTIDE SEQUENCE [LARGE SCALE GENOMIC DNA]</scope>
    <source>
        <strain evidence="2 3">RN42</strain>
    </source>
</reference>
<evidence type="ECO:0000256" key="1">
    <source>
        <dbReference type="SAM" id="Phobius"/>
    </source>
</evidence>